<proteinExistence type="predicted"/>
<keyword evidence="4" id="KW-1185">Reference proteome</keyword>
<reference evidence="3 4" key="1">
    <citation type="submission" date="2021-03" db="EMBL/GenBank/DDBJ databases">
        <title>Enterococcal diversity collection.</title>
        <authorList>
            <person name="Gilmore M.S."/>
            <person name="Schwartzman J."/>
            <person name="Van Tyne D."/>
            <person name="Martin M."/>
            <person name="Earl A.M."/>
            <person name="Manson A.L."/>
            <person name="Straub T."/>
            <person name="Salamzade R."/>
            <person name="Saavedra J."/>
            <person name="Lebreton F."/>
            <person name="Prichula J."/>
            <person name="Schaufler K."/>
            <person name="Gaca A."/>
            <person name="Sgardioli B."/>
            <person name="Wagenaar J."/>
            <person name="Strong T."/>
        </authorList>
    </citation>
    <scope>NUCLEOTIDE SEQUENCE [LARGE SCALE GENOMIC DNA]</scope>
    <source>
        <strain evidence="3 4">MJM16</strain>
    </source>
</reference>
<feature type="chain" id="PRO_5045520502" evidence="1">
    <location>
        <begin position="29"/>
        <end position="222"/>
    </location>
</feature>
<keyword evidence="1" id="KW-0732">Signal</keyword>
<evidence type="ECO:0000259" key="2">
    <source>
        <dbReference type="Pfam" id="PF13731"/>
    </source>
</evidence>
<name>A0ABS3HCK9_9ENTE</name>
<protein>
    <submittedName>
        <fullName evidence="3">WxL domain-containing protein</fullName>
    </submittedName>
</protein>
<feature type="domain" description="WxL" evidence="2">
    <location>
        <begin position="46"/>
        <end position="221"/>
    </location>
</feature>
<dbReference type="Proteomes" id="UP000664495">
    <property type="component" value="Unassembled WGS sequence"/>
</dbReference>
<sequence length="222" mass="23362">MSKKKLVAGLLASASVLGICLSGGTALAANVQEEDTTVGIGFKDHDNPEPKGDLSIQWLPKSFAFGDANDVNLVTHSFPLKDTSEKYVVVNDARADDPVSDEWKLSAKLGKLTSADGHRLTGAKLSFNNEVKAYDGGTAHPDTTNVVAARTEHTAVAIATTTIDEDGTAQEVMQDNGKGGGHSFKGKTATQLSGMALEIPGSRAVEKQSYTGKVTWSLDDTI</sequence>
<accession>A0ABS3HCK9</accession>
<dbReference type="EMBL" id="JAFLVR010000005">
    <property type="protein sequence ID" value="MBO0451183.1"/>
    <property type="molecule type" value="Genomic_DNA"/>
</dbReference>
<dbReference type="RefSeq" id="WP_207106990.1">
    <property type="nucleotide sequence ID" value="NZ_JAFLVR010000005.1"/>
</dbReference>
<gene>
    <name evidence="3" type="ORF">JZO85_02825</name>
</gene>
<evidence type="ECO:0000313" key="3">
    <source>
        <dbReference type="EMBL" id="MBO0451183.1"/>
    </source>
</evidence>
<organism evidence="3 4">
    <name type="scientific">Candidatus Enterococcus murrayae</name>
    <dbReference type="NCBI Taxonomy" id="2815321"/>
    <lineage>
        <taxon>Bacteria</taxon>
        <taxon>Bacillati</taxon>
        <taxon>Bacillota</taxon>
        <taxon>Bacilli</taxon>
        <taxon>Lactobacillales</taxon>
        <taxon>Enterococcaceae</taxon>
        <taxon>Enterococcus</taxon>
    </lineage>
</organism>
<evidence type="ECO:0000313" key="4">
    <source>
        <dbReference type="Proteomes" id="UP000664495"/>
    </source>
</evidence>
<dbReference type="Pfam" id="PF13731">
    <property type="entry name" value="WxL"/>
    <property type="match status" value="1"/>
</dbReference>
<evidence type="ECO:0000256" key="1">
    <source>
        <dbReference type="SAM" id="SignalP"/>
    </source>
</evidence>
<feature type="signal peptide" evidence="1">
    <location>
        <begin position="1"/>
        <end position="28"/>
    </location>
</feature>
<dbReference type="InterPro" id="IPR027994">
    <property type="entry name" value="WxL_dom"/>
</dbReference>
<comment type="caution">
    <text evidence="3">The sequence shown here is derived from an EMBL/GenBank/DDBJ whole genome shotgun (WGS) entry which is preliminary data.</text>
</comment>